<gene>
    <name evidence="1" type="ORF">D3242_09580</name>
</gene>
<dbReference type="InterPro" id="IPR010985">
    <property type="entry name" value="Ribbon_hlx_hlx"/>
</dbReference>
<sequence>MRTSKPISVTLGRQQSSLDARLASGAYDSASEVMRAALRALDREEQVITAIMRAKVQEALDDPRPDIPAEDVFKALREHHADRLKVAKRDA</sequence>
<dbReference type="Gene3D" id="6.10.10.120">
    <property type="entry name" value="Antitoxin ParD1-like"/>
    <property type="match status" value="1"/>
</dbReference>
<dbReference type="RefSeq" id="WP_019861739.1">
    <property type="nucleotide sequence ID" value="NZ_JAKVPV010000009.1"/>
</dbReference>
<dbReference type="AlphaFoldDB" id="A0A6M7TBK5"/>
<dbReference type="InterPro" id="IPR022789">
    <property type="entry name" value="ParD"/>
</dbReference>
<protein>
    <submittedName>
        <fullName evidence="1">Type II toxin-antitoxin system ParD family antitoxin</fullName>
    </submittedName>
</protein>
<evidence type="ECO:0000313" key="2">
    <source>
        <dbReference type="Proteomes" id="UP000275530"/>
    </source>
</evidence>
<dbReference type="Proteomes" id="UP000275530">
    <property type="component" value="Unassembled WGS sequence"/>
</dbReference>
<evidence type="ECO:0000313" key="1">
    <source>
        <dbReference type="EMBL" id="RJT35695.1"/>
    </source>
</evidence>
<dbReference type="SUPFAM" id="SSF47598">
    <property type="entry name" value="Ribbon-helix-helix"/>
    <property type="match status" value="1"/>
</dbReference>
<reference evidence="1 2" key="1">
    <citation type="submission" date="2018-09" db="EMBL/GenBank/DDBJ databases">
        <title>Mesorhizobium carmichaelinearum sp. nov. isolated from Carmichaelinea spp. root nodules in New Zealand.</title>
        <authorList>
            <person name="De Meyer S.E."/>
        </authorList>
    </citation>
    <scope>NUCLEOTIDE SEQUENCE [LARGE SCALE GENOMIC DNA]</scope>
    <source>
        <strain evidence="1 2">LMG 28313</strain>
    </source>
</reference>
<comment type="caution">
    <text evidence="1">The sequence shown here is derived from an EMBL/GenBank/DDBJ whole genome shotgun (WGS) entry which is preliminary data.</text>
</comment>
<dbReference type="GO" id="GO:0006355">
    <property type="term" value="P:regulation of DNA-templated transcription"/>
    <property type="evidence" value="ECO:0007669"/>
    <property type="project" value="InterPro"/>
</dbReference>
<organism evidence="1 2">
    <name type="scientific">Mesorhizobium jarvisii</name>
    <dbReference type="NCBI Taxonomy" id="1777867"/>
    <lineage>
        <taxon>Bacteria</taxon>
        <taxon>Pseudomonadati</taxon>
        <taxon>Pseudomonadota</taxon>
        <taxon>Alphaproteobacteria</taxon>
        <taxon>Hyphomicrobiales</taxon>
        <taxon>Phyllobacteriaceae</taxon>
        <taxon>Mesorhizobium</taxon>
    </lineage>
</organism>
<name>A0A6M7TBK5_9HYPH</name>
<proteinExistence type="predicted"/>
<dbReference type="InterPro" id="IPR038296">
    <property type="entry name" value="ParD_sf"/>
</dbReference>
<dbReference type="NCBIfam" id="TIGR02606">
    <property type="entry name" value="antidote_CC2985"/>
    <property type="match status" value="1"/>
</dbReference>
<accession>A0A6M7TBK5</accession>
<dbReference type="EMBL" id="QZXA01000003">
    <property type="protein sequence ID" value="RJT35695.1"/>
    <property type="molecule type" value="Genomic_DNA"/>
</dbReference>
<keyword evidence="2" id="KW-1185">Reference proteome</keyword>
<dbReference type="Pfam" id="PF03693">
    <property type="entry name" value="ParD_antitoxin"/>
    <property type="match status" value="1"/>
</dbReference>